<gene>
    <name evidence="3" type="ORF">BT96DRAFT_990028</name>
</gene>
<feature type="compositionally biased region" description="Acidic residues" evidence="1">
    <location>
        <begin position="948"/>
        <end position="976"/>
    </location>
</feature>
<dbReference type="EMBL" id="ML769423">
    <property type="protein sequence ID" value="KAE9403584.1"/>
    <property type="molecule type" value="Genomic_DNA"/>
</dbReference>
<feature type="compositionally biased region" description="Basic and acidic residues" evidence="1">
    <location>
        <begin position="923"/>
        <end position="936"/>
    </location>
</feature>
<dbReference type="Pfam" id="PF18758">
    <property type="entry name" value="KDZ"/>
    <property type="match status" value="1"/>
</dbReference>
<feature type="region of interest" description="Disordered" evidence="1">
    <location>
        <begin position="82"/>
        <end position="102"/>
    </location>
</feature>
<name>A0A6A4I437_9AGAR</name>
<dbReference type="Proteomes" id="UP000799118">
    <property type="component" value="Unassembled WGS sequence"/>
</dbReference>
<dbReference type="Pfam" id="PF18803">
    <property type="entry name" value="CxC2"/>
    <property type="match status" value="1"/>
</dbReference>
<dbReference type="InterPro" id="IPR041457">
    <property type="entry name" value="CxC2_KDZ-assoc"/>
</dbReference>
<feature type="region of interest" description="Disordered" evidence="1">
    <location>
        <begin position="923"/>
        <end position="976"/>
    </location>
</feature>
<dbReference type="InterPro" id="IPR040521">
    <property type="entry name" value="KDZ"/>
</dbReference>
<dbReference type="OrthoDB" id="2682806at2759"/>
<evidence type="ECO:0000313" key="4">
    <source>
        <dbReference type="Proteomes" id="UP000799118"/>
    </source>
</evidence>
<dbReference type="AlphaFoldDB" id="A0A6A4I437"/>
<reference evidence="3" key="1">
    <citation type="journal article" date="2019" name="Environ. Microbiol.">
        <title>Fungal ecological strategies reflected in gene transcription - a case study of two litter decomposers.</title>
        <authorList>
            <person name="Barbi F."/>
            <person name="Kohler A."/>
            <person name="Barry K."/>
            <person name="Baskaran P."/>
            <person name="Daum C."/>
            <person name="Fauchery L."/>
            <person name="Ihrmark K."/>
            <person name="Kuo A."/>
            <person name="LaButti K."/>
            <person name="Lipzen A."/>
            <person name="Morin E."/>
            <person name="Grigoriev I.V."/>
            <person name="Henrissat B."/>
            <person name="Lindahl B."/>
            <person name="Martin F."/>
        </authorList>
    </citation>
    <scope>NUCLEOTIDE SEQUENCE</scope>
    <source>
        <strain evidence="3">JB14</strain>
    </source>
</reference>
<organism evidence="3 4">
    <name type="scientific">Gymnopus androsaceus JB14</name>
    <dbReference type="NCBI Taxonomy" id="1447944"/>
    <lineage>
        <taxon>Eukaryota</taxon>
        <taxon>Fungi</taxon>
        <taxon>Dikarya</taxon>
        <taxon>Basidiomycota</taxon>
        <taxon>Agaricomycotina</taxon>
        <taxon>Agaricomycetes</taxon>
        <taxon>Agaricomycetidae</taxon>
        <taxon>Agaricales</taxon>
        <taxon>Marasmiineae</taxon>
        <taxon>Omphalotaceae</taxon>
        <taxon>Gymnopus</taxon>
    </lineage>
</organism>
<evidence type="ECO:0000256" key="1">
    <source>
        <dbReference type="SAM" id="MobiDB-lite"/>
    </source>
</evidence>
<accession>A0A6A4I437</accession>
<sequence length="976" mass="112176">MAPQKHQHYNAHTKENDFTFSRSQEVVVQSGLPMTMPISPQKGSKSWIKVAHWEPEDHTDYALDPPSEVSNDDLWQKSIYPDEGIVPKPQAPSKRKKRSLQSQWKDGQFIEQSLKSLGLPIVLMHQSLSCTNPRPCHKQFRVLHTNGMHEVNMWFCGCKQGQNVADHIQLLRRGFYPSSQGNGQIKTIATFRYLELLHHLMLSTKASTYNFYWGLCKITDASGLTKHPWRYCALVRMVLQWCHLKLLKQCGRGHDPTGVAGTANGELVVKCPLCPHPGINLPKGWESDKKNTDLYALRVAMDANFHLKEQLVSSHSRDPGLNNGKGYFVPQEPYEQYVLSLASEEDISTCVGFQAIIKATTQFSKGLQYTGVAAVGCVRGEMWLPNRAGSMQKGERYANIDYVFVSVVRQYLGIWLVIVSYDIVCQWFIHLFDRMQNQWRPDMRPPGGTSFIPVIGKFHKPAHLTENHEQFCALVIMLMGMLDFELMEHLWGVHNVLGNATKSMGPGTRIDMLEAHFGFHNWEKYIGHGETLWQKYKDSIQDRNRQQEAHESFMNSLPEELVKKWEALFKKWDSAPHPKDKDINPWKTSEEFLLEAEVEQELAFEDAQRLRDRKHAPLHKTRAAKFVKYSLDIEENQEKLSKDLEMFKKSLQTGRVSKLLLDKKLPTAHESDTNPEEAKIWLPSSLTAEERARVCTEGLCDMEIRLHKAHCHDALQGLQGRGTQDVLGKSLMAYTIEPRDGQIVISRNHSSLLELLEPGDWETALRPLLNSDVRSYMDVEKKKGRGRQGMNEEDGEENSMDVILEEEEQDMSLFSEERDRQRRYWPIPMHNLMDMADLCEWVRSRAQMARALEEVRYVWEDMRWTVELMEHKAEWWVKQDEQRSGKSKALQEGLKAYALKQAAIQKGLKQMCIDVWKRSLDSKDHTEDAADTDMRMKLGVPIAGGDRDEQEEDEEDEEDEGVGSCDADDGEDLGWA</sequence>
<keyword evidence="4" id="KW-1185">Reference proteome</keyword>
<evidence type="ECO:0000313" key="3">
    <source>
        <dbReference type="EMBL" id="KAE9403584.1"/>
    </source>
</evidence>
<protein>
    <recommendedName>
        <fullName evidence="2">CxC2-like cysteine cluster KDZ transposase-associated domain-containing protein</fullName>
    </recommendedName>
</protein>
<feature type="domain" description="CxC2-like cysteine cluster KDZ transposase-associated" evidence="2">
    <location>
        <begin position="114"/>
        <end position="223"/>
    </location>
</feature>
<evidence type="ECO:0000259" key="2">
    <source>
        <dbReference type="Pfam" id="PF18803"/>
    </source>
</evidence>
<proteinExistence type="predicted"/>